<evidence type="ECO:0000256" key="1">
    <source>
        <dbReference type="SAM" id="MobiDB-lite"/>
    </source>
</evidence>
<evidence type="ECO:0000313" key="3">
    <source>
        <dbReference type="EMBL" id="PON78447.1"/>
    </source>
</evidence>
<dbReference type="EMBL" id="JXTC01000241">
    <property type="protein sequence ID" value="PON78447.1"/>
    <property type="molecule type" value="Genomic_DNA"/>
</dbReference>
<proteinExistence type="predicted"/>
<keyword evidence="2" id="KW-0472">Membrane</keyword>
<dbReference type="GO" id="GO:0009535">
    <property type="term" value="C:chloroplast thylakoid membrane"/>
    <property type="evidence" value="ECO:0007669"/>
    <property type="project" value="TreeGrafter"/>
</dbReference>
<dbReference type="PANTHER" id="PTHR47296">
    <property type="entry name" value="PROTEIN TIC 40, CHLOROPLASTIC"/>
    <property type="match status" value="1"/>
</dbReference>
<dbReference type="Proteomes" id="UP000237000">
    <property type="component" value="Unassembled WGS sequence"/>
</dbReference>
<feature type="compositionally biased region" description="Low complexity" evidence="1">
    <location>
        <begin position="72"/>
        <end position="90"/>
    </location>
</feature>
<feature type="compositionally biased region" description="Polar residues" evidence="1">
    <location>
        <begin position="249"/>
        <end position="259"/>
    </location>
</feature>
<dbReference type="GO" id="GO:0009706">
    <property type="term" value="C:chloroplast inner membrane"/>
    <property type="evidence" value="ECO:0007669"/>
    <property type="project" value="TreeGrafter"/>
</dbReference>
<dbReference type="GO" id="GO:0045037">
    <property type="term" value="P:protein import into chloroplast stroma"/>
    <property type="evidence" value="ECO:0007669"/>
    <property type="project" value="TreeGrafter"/>
</dbReference>
<dbReference type="InParanoid" id="A0A2P5DYU9"/>
<feature type="compositionally biased region" description="Basic and acidic residues" evidence="1">
    <location>
        <begin position="200"/>
        <end position="214"/>
    </location>
</feature>
<dbReference type="FunCoup" id="A0A2P5DYU9">
    <property type="interactions" value="1893"/>
</dbReference>
<name>A0A2P5DYU9_TREOI</name>
<protein>
    <submittedName>
        <fullName evidence="3">Protein TIC</fullName>
    </submittedName>
</protein>
<accession>A0A2P5DYU9</accession>
<dbReference type="GO" id="GO:0009658">
    <property type="term" value="P:chloroplast organization"/>
    <property type="evidence" value="ECO:0007669"/>
    <property type="project" value="TreeGrafter"/>
</dbReference>
<organism evidence="3 4">
    <name type="scientific">Trema orientale</name>
    <name type="common">Charcoal tree</name>
    <name type="synonym">Celtis orientalis</name>
    <dbReference type="NCBI Taxonomy" id="63057"/>
    <lineage>
        <taxon>Eukaryota</taxon>
        <taxon>Viridiplantae</taxon>
        <taxon>Streptophyta</taxon>
        <taxon>Embryophyta</taxon>
        <taxon>Tracheophyta</taxon>
        <taxon>Spermatophyta</taxon>
        <taxon>Magnoliopsida</taxon>
        <taxon>eudicotyledons</taxon>
        <taxon>Gunneridae</taxon>
        <taxon>Pentapetalae</taxon>
        <taxon>rosids</taxon>
        <taxon>fabids</taxon>
        <taxon>Rosales</taxon>
        <taxon>Cannabaceae</taxon>
        <taxon>Trema</taxon>
    </lineage>
</organism>
<reference evidence="4" key="1">
    <citation type="submission" date="2016-06" db="EMBL/GenBank/DDBJ databases">
        <title>Parallel loss of symbiosis genes in relatives of nitrogen-fixing non-legume Parasponia.</title>
        <authorList>
            <person name="Van Velzen R."/>
            <person name="Holmer R."/>
            <person name="Bu F."/>
            <person name="Rutten L."/>
            <person name="Van Zeijl A."/>
            <person name="Liu W."/>
            <person name="Santuari L."/>
            <person name="Cao Q."/>
            <person name="Sharma T."/>
            <person name="Shen D."/>
            <person name="Roswanjaya Y."/>
            <person name="Wardhani T."/>
            <person name="Kalhor M.S."/>
            <person name="Jansen J."/>
            <person name="Van den Hoogen J."/>
            <person name="Gungor B."/>
            <person name="Hartog M."/>
            <person name="Hontelez J."/>
            <person name="Verver J."/>
            <person name="Yang W.-C."/>
            <person name="Schijlen E."/>
            <person name="Repin R."/>
            <person name="Schilthuizen M."/>
            <person name="Schranz E."/>
            <person name="Heidstra R."/>
            <person name="Miyata K."/>
            <person name="Fedorova E."/>
            <person name="Kohlen W."/>
            <person name="Bisseling T."/>
            <person name="Smit S."/>
            <person name="Geurts R."/>
        </authorList>
    </citation>
    <scope>NUCLEOTIDE SEQUENCE [LARGE SCALE GENOMIC DNA]</scope>
    <source>
        <strain evidence="4">cv. RG33-2</strain>
    </source>
</reference>
<gene>
    <name evidence="3" type="ORF">TorRG33x02_237680</name>
</gene>
<dbReference type="AlphaFoldDB" id="A0A2P5DYU9"/>
<evidence type="ECO:0000313" key="4">
    <source>
        <dbReference type="Proteomes" id="UP000237000"/>
    </source>
</evidence>
<feature type="transmembrane region" description="Helical" evidence="2">
    <location>
        <begin position="104"/>
        <end position="124"/>
    </location>
</feature>
<feature type="compositionally biased region" description="Low complexity" evidence="1">
    <location>
        <begin position="157"/>
        <end position="170"/>
    </location>
</feature>
<dbReference type="PANTHER" id="PTHR47296:SF1">
    <property type="entry name" value="PROTEIN TIC 40, CHLOROPLASTIC"/>
    <property type="match status" value="1"/>
</dbReference>
<dbReference type="STRING" id="63057.A0A2P5DYU9"/>
<evidence type="ECO:0000256" key="2">
    <source>
        <dbReference type="SAM" id="Phobius"/>
    </source>
</evidence>
<keyword evidence="2" id="KW-0812">Transmembrane</keyword>
<dbReference type="OrthoDB" id="533763at2759"/>
<keyword evidence="2" id="KW-1133">Transmembrane helix</keyword>
<feature type="region of interest" description="Disordered" evidence="1">
    <location>
        <begin position="147"/>
        <end position="276"/>
    </location>
</feature>
<keyword evidence="4" id="KW-1185">Reference proteome</keyword>
<comment type="caution">
    <text evidence="3">The sequence shown here is derived from an EMBL/GenBank/DDBJ whole genome shotgun (WGS) entry which is preliminary data.</text>
</comment>
<sequence>MVTMPLSLSLSHSLARPYNRKPFQYSLNNSSNNNFRTIFPHSRPSRLRNVTASSSSSSSSPPDKLEVQRFASISSSTGKQTSSVGVGVTPPSVPPPPSQIGSPLFWIGVGVGLSALFSWVAATLKKYAMQQAFKTLMGQMDTQNNQFSNAAFSPGLGTPFPFPSASSPGPSSSPPPASTQPSVTVDVAATRVEAAPATRINDESELKEEPKKIAFVDVSPEETKQKSPFESSLKDVADKSSPRDRQVVQEVSQNGTTPNLGFGASKESQSTTGKGSTISVEALEKMMEDPTVQKMVYP</sequence>
<feature type="region of interest" description="Disordered" evidence="1">
    <location>
        <begin position="38"/>
        <end position="97"/>
    </location>
</feature>
<feature type="compositionally biased region" description="Polar residues" evidence="1">
    <location>
        <begin position="266"/>
        <end position="276"/>
    </location>
</feature>
<feature type="compositionally biased region" description="Basic and acidic residues" evidence="1">
    <location>
        <begin position="221"/>
        <end position="247"/>
    </location>
</feature>